<accession>A0A1R1XQ42</accession>
<feature type="compositionally biased region" description="Polar residues" evidence="1">
    <location>
        <begin position="570"/>
        <end position="585"/>
    </location>
</feature>
<protein>
    <recommendedName>
        <fullName evidence="4">CCHC-type domain-containing protein</fullName>
    </recommendedName>
</protein>
<evidence type="ECO:0000313" key="2">
    <source>
        <dbReference type="EMBL" id="OMJ16760.1"/>
    </source>
</evidence>
<feature type="compositionally biased region" description="Basic and acidic residues" evidence="1">
    <location>
        <begin position="683"/>
        <end position="692"/>
    </location>
</feature>
<feature type="compositionally biased region" description="Low complexity" evidence="1">
    <location>
        <begin position="661"/>
        <end position="672"/>
    </location>
</feature>
<evidence type="ECO:0008006" key="4">
    <source>
        <dbReference type="Google" id="ProtNLM"/>
    </source>
</evidence>
<feature type="region of interest" description="Disordered" evidence="1">
    <location>
        <begin position="570"/>
        <end position="609"/>
    </location>
</feature>
<evidence type="ECO:0000256" key="1">
    <source>
        <dbReference type="SAM" id="MobiDB-lite"/>
    </source>
</evidence>
<evidence type="ECO:0000313" key="3">
    <source>
        <dbReference type="Proteomes" id="UP000187283"/>
    </source>
</evidence>
<feature type="region of interest" description="Disordered" evidence="1">
    <location>
        <begin position="631"/>
        <end position="692"/>
    </location>
</feature>
<reference evidence="2 3" key="1">
    <citation type="submission" date="2017-01" db="EMBL/GenBank/DDBJ databases">
        <authorList>
            <person name="Mah S.A."/>
            <person name="Swanson W.J."/>
            <person name="Moy G.W."/>
            <person name="Vacquier V.D."/>
        </authorList>
    </citation>
    <scope>NUCLEOTIDE SEQUENCE [LARGE SCALE GENOMIC DNA]</scope>
    <source>
        <strain evidence="2 3">GSMNP</strain>
    </source>
</reference>
<dbReference type="AlphaFoldDB" id="A0A1R1XQ42"/>
<feature type="compositionally biased region" description="Basic and acidic residues" evidence="1">
    <location>
        <begin position="43"/>
        <end position="83"/>
    </location>
</feature>
<proteinExistence type="predicted"/>
<name>A0A1R1XQ42_9FUNG</name>
<dbReference type="STRING" id="133412.A0A1R1XQ42"/>
<dbReference type="EMBL" id="LSSN01002236">
    <property type="protein sequence ID" value="OMJ16760.1"/>
    <property type="molecule type" value="Genomic_DNA"/>
</dbReference>
<feature type="compositionally biased region" description="Polar residues" evidence="1">
    <location>
        <begin position="121"/>
        <end position="140"/>
    </location>
</feature>
<feature type="compositionally biased region" description="Polar residues" evidence="1">
    <location>
        <begin position="1"/>
        <end position="29"/>
    </location>
</feature>
<dbReference type="OrthoDB" id="5554389at2759"/>
<sequence length="692" mass="78707">MTIVNSSSEDAPSSDIETSTDNPGSNNGNPDEANTMRSTFRNQRFEISNHDPKFFSKGIQDNETRYKTAIDPRRDTEPSRKIDQPSSQDPDSQDPRTVFNKKTSRRSQDTQHRQSNENDRGNSQANSNAKQMSPSIKYNQIDSRTHAYSNIPTLARNKNIANYRSNSLYSLGINSFKSATTHSSPLKVHSQAAPRFRIANLSRDQSTQQGSPKSIKRLRSYVSYASAAANYLNPEANNMTYNINENSITRSINNSRGNNRYSTEARNYQNKIPIPGKSFGKKIDLSQYRQVSLKHLVHDVSKSNIKKLCIGGSDKKIGCDWTQFNGYHYDAMETISKNLEGKYYVVQDDFRAKTTYYIFDEIEEANQLMATKMTYYGEEIEFYQTVKYDEDVTIINIPNFRDVGIKSIIKLIKKELEAYGTIKDISAWSKKGRFEFLPSKMMVLFIKNDIRAEIPNFLEHENGKICMFYKGCEQICSYCKKSGHWKSECSELKNKISEKNLRKMGTKYNAEKHNAPIVNANDKVLENMVLDDTNCDNLAINPANLGRTEDILRHSNSAYMNELAKIQASRQNSNLKVKTPAQRNKFNSEKQGILPKDPSNADQTTIDESKLKEAPKKISVNESIKKAPQWELGNSKFGDSNLDWADDMEEDYEATMDDGYDLTSSTDMLSSDPIDIEGTSDTDDPRTPNRTQ</sequence>
<feature type="compositionally biased region" description="Basic and acidic residues" evidence="1">
    <location>
        <begin position="106"/>
        <end position="120"/>
    </location>
</feature>
<feature type="compositionally biased region" description="Acidic residues" evidence="1">
    <location>
        <begin position="644"/>
        <end position="660"/>
    </location>
</feature>
<keyword evidence="3" id="KW-1185">Reference proteome</keyword>
<comment type="caution">
    <text evidence="2">The sequence shown here is derived from an EMBL/GenBank/DDBJ whole genome shotgun (WGS) entry which is preliminary data.</text>
</comment>
<dbReference type="Proteomes" id="UP000187283">
    <property type="component" value="Unassembled WGS sequence"/>
</dbReference>
<feature type="region of interest" description="Disordered" evidence="1">
    <location>
        <begin position="1"/>
        <end position="140"/>
    </location>
</feature>
<organism evidence="2 3">
    <name type="scientific">Smittium culicis</name>
    <dbReference type="NCBI Taxonomy" id="133412"/>
    <lineage>
        <taxon>Eukaryota</taxon>
        <taxon>Fungi</taxon>
        <taxon>Fungi incertae sedis</taxon>
        <taxon>Zoopagomycota</taxon>
        <taxon>Kickxellomycotina</taxon>
        <taxon>Harpellomycetes</taxon>
        <taxon>Harpellales</taxon>
        <taxon>Legeriomycetaceae</taxon>
        <taxon>Smittium</taxon>
    </lineage>
</organism>
<gene>
    <name evidence="2" type="ORF">AYI70_g6401</name>
</gene>